<sequence length="272" mass="31807">MSMKQDEKPKETTTKANEMNDKKISITFPPSSSSPSMKKNDEKIILKMTIESSPTPKINEDHVQHPEPPIRPPSLVLYKLDDIDDDDDELSVLRAKSTRRNNNIPRGKSPLTNLMFTGLFNNLLSSILPPKQQQDNFFGNDDDYHEDNQNIRMDNNNHHHPFGNDNDNPSLRDRLTLIFFKIPPKEQSSSSSSRHNRSTQTTRPIFMQTKLPKMMKQNLFPFQRSSQTTNIMDNSIRSEQLDHIREELLQIRQRHRQLLRQIGRLIREFEHI</sequence>
<evidence type="ECO:0000256" key="1">
    <source>
        <dbReference type="SAM" id="MobiDB-lite"/>
    </source>
</evidence>
<reference evidence="2 3" key="1">
    <citation type="journal article" date="2018" name="J. Allergy Clin. Immunol.">
        <title>High-quality assembly of Dermatophagoides pteronyssinus genome and transcriptome reveals a wide range of novel allergens.</title>
        <authorList>
            <person name="Liu X.Y."/>
            <person name="Yang K.Y."/>
            <person name="Wang M.Q."/>
            <person name="Kwok J.S."/>
            <person name="Zeng X."/>
            <person name="Yang Z."/>
            <person name="Xiao X.J."/>
            <person name="Lau C.P."/>
            <person name="Li Y."/>
            <person name="Huang Z.M."/>
            <person name="Ba J.G."/>
            <person name="Yim A.K."/>
            <person name="Ouyang C.Y."/>
            <person name="Ngai S.M."/>
            <person name="Chan T.F."/>
            <person name="Leung E.L."/>
            <person name="Liu L."/>
            <person name="Liu Z.G."/>
            <person name="Tsui S.K."/>
        </authorList>
    </citation>
    <scope>NUCLEOTIDE SEQUENCE [LARGE SCALE GENOMIC DNA]</scope>
    <source>
        <strain evidence="2">Derp</strain>
    </source>
</reference>
<feature type="compositionally biased region" description="Basic and acidic residues" evidence="1">
    <location>
        <begin position="1"/>
        <end position="24"/>
    </location>
</feature>
<name>A0ABQ8JJ39_DERPT</name>
<evidence type="ECO:0000313" key="2">
    <source>
        <dbReference type="EMBL" id="KAH9422457.1"/>
    </source>
</evidence>
<keyword evidence="3" id="KW-1185">Reference proteome</keyword>
<dbReference type="Proteomes" id="UP000887458">
    <property type="component" value="Unassembled WGS sequence"/>
</dbReference>
<feature type="region of interest" description="Disordered" evidence="1">
    <location>
        <begin position="1"/>
        <end position="39"/>
    </location>
</feature>
<protein>
    <submittedName>
        <fullName evidence="2">Uncharacterized protein</fullName>
    </submittedName>
</protein>
<reference evidence="2 3" key="2">
    <citation type="journal article" date="2022" name="Mol. Biol. Evol.">
        <title>Comparative Genomics Reveals Insights into the Divergent Evolution of Astigmatic Mites and Household Pest Adaptations.</title>
        <authorList>
            <person name="Xiong Q."/>
            <person name="Wan A.T."/>
            <person name="Liu X."/>
            <person name="Fung C.S."/>
            <person name="Xiao X."/>
            <person name="Malainual N."/>
            <person name="Hou J."/>
            <person name="Wang L."/>
            <person name="Wang M."/>
            <person name="Yang K.Y."/>
            <person name="Cui Y."/>
            <person name="Leung E.L."/>
            <person name="Nong W."/>
            <person name="Shin S.K."/>
            <person name="Au S.W."/>
            <person name="Jeong K.Y."/>
            <person name="Chew F.T."/>
            <person name="Hui J.H."/>
            <person name="Leung T.F."/>
            <person name="Tungtrongchitr A."/>
            <person name="Zhong N."/>
            <person name="Liu Z."/>
            <person name="Tsui S.K."/>
        </authorList>
    </citation>
    <scope>NUCLEOTIDE SEQUENCE [LARGE SCALE GENOMIC DNA]</scope>
    <source>
        <strain evidence="2">Derp</strain>
    </source>
</reference>
<organism evidence="2 3">
    <name type="scientific">Dermatophagoides pteronyssinus</name>
    <name type="common">European house dust mite</name>
    <dbReference type="NCBI Taxonomy" id="6956"/>
    <lineage>
        <taxon>Eukaryota</taxon>
        <taxon>Metazoa</taxon>
        <taxon>Ecdysozoa</taxon>
        <taxon>Arthropoda</taxon>
        <taxon>Chelicerata</taxon>
        <taxon>Arachnida</taxon>
        <taxon>Acari</taxon>
        <taxon>Acariformes</taxon>
        <taxon>Sarcoptiformes</taxon>
        <taxon>Astigmata</taxon>
        <taxon>Psoroptidia</taxon>
        <taxon>Analgoidea</taxon>
        <taxon>Pyroglyphidae</taxon>
        <taxon>Dermatophagoidinae</taxon>
        <taxon>Dermatophagoides</taxon>
    </lineage>
</organism>
<proteinExistence type="predicted"/>
<evidence type="ECO:0000313" key="3">
    <source>
        <dbReference type="Proteomes" id="UP000887458"/>
    </source>
</evidence>
<gene>
    <name evidence="2" type="ORF">DERP_003133</name>
</gene>
<dbReference type="EMBL" id="NJHN03000036">
    <property type="protein sequence ID" value="KAH9422457.1"/>
    <property type="molecule type" value="Genomic_DNA"/>
</dbReference>
<comment type="caution">
    <text evidence="2">The sequence shown here is derived from an EMBL/GenBank/DDBJ whole genome shotgun (WGS) entry which is preliminary data.</text>
</comment>
<accession>A0ABQ8JJ39</accession>
<feature type="region of interest" description="Disordered" evidence="1">
    <location>
        <begin position="51"/>
        <end position="72"/>
    </location>
</feature>